<accession>A0ABV0MK40</accession>
<name>A0ABV0MK40_9TELE</name>
<comment type="caution">
    <text evidence="1">The sequence shown here is derived from an EMBL/GenBank/DDBJ whole genome shotgun (WGS) entry which is preliminary data.</text>
</comment>
<protein>
    <submittedName>
        <fullName evidence="1">Uncharacterized protein</fullName>
    </submittedName>
</protein>
<dbReference type="EMBL" id="JAHRIO010002466">
    <property type="protein sequence ID" value="MEQ2159471.1"/>
    <property type="molecule type" value="Genomic_DNA"/>
</dbReference>
<dbReference type="Proteomes" id="UP001476798">
    <property type="component" value="Unassembled WGS sequence"/>
</dbReference>
<gene>
    <name evidence="1" type="ORF">GOODEAATRI_023212</name>
</gene>
<feature type="non-terminal residue" evidence="1">
    <location>
        <position position="1"/>
    </location>
</feature>
<proteinExistence type="predicted"/>
<evidence type="ECO:0000313" key="1">
    <source>
        <dbReference type="EMBL" id="MEQ2159471.1"/>
    </source>
</evidence>
<reference evidence="1 2" key="1">
    <citation type="submission" date="2021-06" db="EMBL/GenBank/DDBJ databases">
        <authorList>
            <person name="Palmer J.M."/>
        </authorList>
    </citation>
    <scope>NUCLEOTIDE SEQUENCE [LARGE SCALE GENOMIC DNA]</scope>
    <source>
        <strain evidence="1 2">GA_2019</strain>
        <tissue evidence="1">Muscle</tissue>
    </source>
</reference>
<organism evidence="1 2">
    <name type="scientific">Goodea atripinnis</name>
    <dbReference type="NCBI Taxonomy" id="208336"/>
    <lineage>
        <taxon>Eukaryota</taxon>
        <taxon>Metazoa</taxon>
        <taxon>Chordata</taxon>
        <taxon>Craniata</taxon>
        <taxon>Vertebrata</taxon>
        <taxon>Euteleostomi</taxon>
        <taxon>Actinopterygii</taxon>
        <taxon>Neopterygii</taxon>
        <taxon>Teleostei</taxon>
        <taxon>Neoteleostei</taxon>
        <taxon>Acanthomorphata</taxon>
        <taxon>Ovalentaria</taxon>
        <taxon>Atherinomorphae</taxon>
        <taxon>Cyprinodontiformes</taxon>
        <taxon>Goodeidae</taxon>
        <taxon>Goodea</taxon>
    </lineage>
</organism>
<sequence length="125" mass="14076">RPSKLEDFSEAEVNRVSRTTTSTRTPTRIAVVSAEECLSVTISPKIQSAKTVFTTQNSCLKTAISKRRRIVRIQYAMRPTRPHWATLVTPSGVKRGNVSATVKAGNPAIYFMKYKGCLFERKQRE</sequence>
<keyword evidence="2" id="KW-1185">Reference proteome</keyword>
<evidence type="ECO:0000313" key="2">
    <source>
        <dbReference type="Proteomes" id="UP001476798"/>
    </source>
</evidence>